<dbReference type="CDD" id="cd04301">
    <property type="entry name" value="NAT_SF"/>
    <property type="match status" value="1"/>
</dbReference>
<dbReference type="SUPFAM" id="SSF55729">
    <property type="entry name" value="Acyl-CoA N-acyltransferases (Nat)"/>
    <property type="match status" value="1"/>
</dbReference>
<dbReference type="EC" id="2.3.-.-" evidence="2"/>
<dbReference type="PROSITE" id="PS51186">
    <property type="entry name" value="GNAT"/>
    <property type="match status" value="1"/>
</dbReference>
<evidence type="ECO:0000313" key="2">
    <source>
        <dbReference type="EMBL" id="MFC0209911.1"/>
    </source>
</evidence>
<dbReference type="Gene3D" id="3.40.630.30">
    <property type="match status" value="1"/>
</dbReference>
<keyword evidence="2" id="KW-0808">Transferase</keyword>
<name>A0ABV6DBB1_9HYPH</name>
<evidence type="ECO:0000259" key="1">
    <source>
        <dbReference type="PROSITE" id="PS51186"/>
    </source>
</evidence>
<dbReference type="Pfam" id="PF00583">
    <property type="entry name" value="Acetyltransf_1"/>
    <property type="match status" value="1"/>
</dbReference>
<protein>
    <submittedName>
        <fullName evidence="2">GNAT family N-acetyltransferase</fullName>
        <ecNumber evidence="2">2.3.-.-</ecNumber>
    </submittedName>
</protein>
<feature type="domain" description="N-acetyltransferase" evidence="1">
    <location>
        <begin position="1"/>
        <end position="150"/>
    </location>
</feature>
<dbReference type="InterPro" id="IPR000182">
    <property type="entry name" value="GNAT_dom"/>
</dbReference>
<comment type="caution">
    <text evidence="2">The sequence shown here is derived from an EMBL/GenBank/DDBJ whole genome shotgun (WGS) entry which is preliminary data.</text>
</comment>
<accession>A0ABV6DBB1</accession>
<dbReference type="EMBL" id="JBHLXD010000032">
    <property type="protein sequence ID" value="MFC0209911.1"/>
    <property type="molecule type" value="Genomic_DNA"/>
</dbReference>
<gene>
    <name evidence="2" type="ORF">ACFFJ2_16025</name>
</gene>
<dbReference type="GO" id="GO:0016746">
    <property type="term" value="F:acyltransferase activity"/>
    <property type="evidence" value="ECO:0007669"/>
    <property type="project" value="UniProtKB-KW"/>
</dbReference>
<dbReference type="Proteomes" id="UP001589755">
    <property type="component" value="Unassembled WGS sequence"/>
</dbReference>
<dbReference type="InterPro" id="IPR016181">
    <property type="entry name" value="Acyl_CoA_acyltransferase"/>
</dbReference>
<dbReference type="RefSeq" id="WP_261522517.1">
    <property type="nucleotide sequence ID" value="NZ_JAODNW010000029.1"/>
</dbReference>
<organism evidence="2 3">
    <name type="scientific">Chelativorans intermedius</name>
    <dbReference type="NCBI Taxonomy" id="515947"/>
    <lineage>
        <taxon>Bacteria</taxon>
        <taxon>Pseudomonadati</taxon>
        <taxon>Pseudomonadota</taxon>
        <taxon>Alphaproteobacteria</taxon>
        <taxon>Hyphomicrobiales</taxon>
        <taxon>Phyllobacteriaceae</taxon>
        <taxon>Chelativorans</taxon>
    </lineage>
</organism>
<sequence length="150" mass="16947">MVWRARGDEAKNTNPDFRKSRMEHRVKSGETVGLLAYQEGEPIGWCSVAPRTTYRDLGGPHDYEDDPNAVWSLTCFSVAKEHRKKGLSSALLEAAIGYARDNGAKVIEAYPVAPNSPSYQYMGLVPQFERRGFTYIQDAGSRRRVHRLEL</sequence>
<keyword evidence="3" id="KW-1185">Reference proteome</keyword>
<keyword evidence="2" id="KW-0012">Acyltransferase</keyword>
<reference evidence="2 3" key="1">
    <citation type="submission" date="2024-09" db="EMBL/GenBank/DDBJ databases">
        <authorList>
            <person name="Sun Q."/>
            <person name="Mori K."/>
        </authorList>
    </citation>
    <scope>NUCLEOTIDE SEQUENCE [LARGE SCALE GENOMIC DNA]</scope>
    <source>
        <strain evidence="2 3">CCM 8543</strain>
    </source>
</reference>
<proteinExistence type="predicted"/>
<evidence type="ECO:0000313" key="3">
    <source>
        <dbReference type="Proteomes" id="UP001589755"/>
    </source>
</evidence>